<sequence length="530" mass="55405">MPHSDLASSATTVSGPFCLPRPLIGISAGRTATRLALATAVVAGSVAAMTAAAAAATPSPSPVPVPSPSPGDVSIENPGGGFGISDWIAGWVNSWFSNLVALAIEPMLKVLAVTLLATPDVTGNARVFDLWKASAVIANSGFVLLATIGAIAAMGHETVQTRYAVKEVLPRLFVAVLATNSSFTLCGKIIEVANALSQALLGQNFDGRRALTTLRSMILPPAQDESFYILLALVAVILMALLLIAFVMRAALVLLLVVAAPLALACLALPYTDGLARFWWRAFTGLLTAQIAQSLTLVMAVRIFFNQDGRLLLGLVPSGQLINLILAICLLVVLVRIPRWMSRRIFAQTAGRGSSVMKIIKYAVAYKFASPVLSALHLTRGARGRAATGARAGQGIQGRVLPPRRPPGSSGPGGPAGSGGPRPPAGPTPRSGPSQGQRRHHPGHQRRSTLITQSSPTPPTHGTNMSSPPQPWWQPPRPLSTGPGHAPRGHHPSQPGRRPVPPAVFLPPVYPGNTTSAGRRTPPGTGGERR</sequence>
<feature type="transmembrane region" description="Helical" evidence="2">
    <location>
        <begin position="311"/>
        <end position="335"/>
    </location>
</feature>
<protein>
    <recommendedName>
        <fullName evidence="5">TrbL/VirB6 plasmid conjugal transfer protein</fullName>
    </recommendedName>
</protein>
<feature type="transmembrane region" description="Helical" evidence="2">
    <location>
        <begin position="95"/>
        <end position="118"/>
    </location>
</feature>
<feature type="region of interest" description="Disordered" evidence="1">
    <location>
        <begin position="386"/>
        <end position="530"/>
    </location>
</feature>
<keyword evidence="4" id="KW-1185">Reference proteome</keyword>
<feature type="compositionally biased region" description="Pro residues" evidence="1">
    <location>
        <begin position="468"/>
        <end position="478"/>
    </location>
</feature>
<feature type="compositionally biased region" description="Basic residues" evidence="1">
    <location>
        <begin position="437"/>
        <end position="447"/>
    </location>
</feature>
<feature type="compositionally biased region" description="Polar residues" evidence="1">
    <location>
        <begin position="448"/>
        <end position="467"/>
    </location>
</feature>
<feature type="transmembrane region" description="Helical" evidence="2">
    <location>
        <begin position="283"/>
        <end position="305"/>
    </location>
</feature>
<feature type="compositionally biased region" description="Gly residues" evidence="1">
    <location>
        <begin position="410"/>
        <end position="420"/>
    </location>
</feature>
<evidence type="ECO:0008006" key="5">
    <source>
        <dbReference type="Google" id="ProtNLM"/>
    </source>
</evidence>
<accession>A0ABR9LW40</accession>
<dbReference type="RefSeq" id="WP_192785447.1">
    <property type="nucleotide sequence ID" value="NZ_JADBEK010000001.1"/>
</dbReference>
<feature type="compositionally biased region" description="Pro residues" evidence="1">
    <location>
        <begin position="498"/>
        <end position="510"/>
    </location>
</feature>
<feature type="transmembrane region" description="Helical" evidence="2">
    <location>
        <begin position="227"/>
        <end position="246"/>
    </location>
</feature>
<feature type="compositionally biased region" description="Low complexity" evidence="1">
    <location>
        <begin position="514"/>
        <end position="523"/>
    </location>
</feature>
<feature type="transmembrane region" description="Helical" evidence="2">
    <location>
        <begin position="130"/>
        <end position="152"/>
    </location>
</feature>
<proteinExistence type="predicted"/>
<keyword evidence="2" id="KW-1133">Transmembrane helix</keyword>
<comment type="caution">
    <text evidence="3">The sequence shown here is derived from an EMBL/GenBank/DDBJ whole genome shotgun (WGS) entry which is preliminary data.</text>
</comment>
<reference evidence="3 4" key="1">
    <citation type="submission" date="2020-10" db="EMBL/GenBank/DDBJ databases">
        <title>Sequencing the genomes of 1000 actinobacteria strains.</title>
        <authorList>
            <person name="Klenk H.-P."/>
        </authorList>
    </citation>
    <scope>NUCLEOTIDE SEQUENCE [LARGE SCALE GENOMIC DNA]</scope>
    <source>
        <strain evidence="3 4">DSM 43173</strain>
    </source>
</reference>
<keyword evidence="2" id="KW-0472">Membrane</keyword>
<feature type="compositionally biased region" description="Low complexity" evidence="1">
    <location>
        <begin position="386"/>
        <end position="399"/>
    </location>
</feature>
<evidence type="ECO:0000313" key="4">
    <source>
        <dbReference type="Proteomes" id="UP000633509"/>
    </source>
</evidence>
<dbReference type="InterPro" id="IPR045782">
    <property type="entry name" value="TrbL_3"/>
</dbReference>
<dbReference type="Proteomes" id="UP000633509">
    <property type="component" value="Unassembled WGS sequence"/>
</dbReference>
<organism evidence="3 4">
    <name type="scientific">Nonomuraea angiospora</name>
    <dbReference type="NCBI Taxonomy" id="46172"/>
    <lineage>
        <taxon>Bacteria</taxon>
        <taxon>Bacillati</taxon>
        <taxon>Actinomycetota</taxon>
        <taxon>Actinomycetes</taxon>
        <taxon>Streptosporangiales</taxon>
        <taxon>Streptosporangiaceae</taxon>
        <taxon>Nonomuraea</taxon>
    </lineage>
</organism>
<name>A0ABR9LW40_9ACTN</name>
<evidence type="ECO:0000256" key="1">
    <source>
        <dbReference type="SAM" id="MobiDB-lite"/>
    </source>
</evidence>
<keyword evidence="2" id="KW-0812">Transmembrane</keyword>
<evidence type="ECO:0000313" key="3">
    <source>
        <dbReference type="EMBL" id="MBE1584550.1"/>
    </source>
</evidence>
<gene>
    <name evidence="3" type="ORF">H4W80_002808</name>
</gene>
<feature type="transmembrane region" description="Helical" evidence="2">
    <location>
        <begin position="252"/>
        <end position="271"/>
    </location>
</feature>
<dbReference type="Pfam" id="PF19590">
    <property type="entry name" value="TrbL_3"/>
    <property type="match status" value="1"/>
</dbReference>
<dbReference type="EMBL" id="JADBEK010000001">
    <property type="protein sequence ID" value="MBE1584550.1"/>
    <property type="molecule type" value="Genomic_DNA"/>
</dbReference>
<feature type="transmembrane region" description="Helical" evidence="2">
    <location>
        <begin position="35"/>
        <end position="56"/>
    </location>
</feature>
<evidence type="ECO:0000256" key="2">
    <source>
        <dbReference type="SAM" id="Phobius"/>
    </source>
</evidence>